<proteinExistence type="predicted"/>
<organism evidence="2 3">
    <name type="scientific">Colocasia esculenta</name>
    <name type="common">Wild taro</name>
    <name type="synonym">Arum esculentum</name>
    <dbReference type="NCBI Taxonomy" id="4460"/>
    <lineage>
        <taxon>Eukaryota</taxon>
        <taxon>Viridiplantae</taxon>
        <taxon>Streptophyta</taxon>
        <taxon>Embryophyta</taxon>
        <taxon>Tracheophyta</taxon>
        <taxon>Spermatophyta</taxon>
        <taxon>Magnoliopsida</taxon>
        <taxon>Liliopsida</taxon>
        <taxon>Araceae</taxon>
        <taxon>Aroideae</taxon>
        <taxon>Colocasieae</taxon>
        <taxon>Colocasia</taxon>
    </lineage>
</organism>
<feature type="transmembrane region" description="Helical" evidence="1">
    <location>
        <begin position="117"/>
        <end position="138"/>
    </location>
</feature>
<keyword evidence="1" id="KW-0472">Membrane</keyword>
<sequence>MQTPLSSSFSPSSLPFSSPRWGSLPSPFSGGLGVEVPACSWQSIRAAWSEEEAEPVAGEQRSGRCVLLLATSGGGLVALVVTMLSHVHVEGCFRIMFDFDVSLGVASGPTLVVGRGVTLFLCFIVLCSRVVLPLFFGVPAALAVPVDRPGLAVDRQVHLSTDESHLSTTTNFSEAFGFWELEACRQIVSICRQMRAICRQLLTFQKLLGSGSLRLVDR</sequence>
<keyword evidence="1" id="KW-1133">Transmembrane helix</keyword>
<evidence type="ECO:0000313" key="2">
    <source>
        <dbReference type="EMBL" id="MQL87057.1"/>
    </source>
</evidence>
<feature type="transmembrane region" description="Helical" evidence="1">
    <location>
        <begin position="66"/>
        <end position="89"/>
    </location>
</feature>
<comment type="caution">
    <text evidence="2">The sequence shown here is derived from an EMBL/GenBank/DDBJ whole genome shotgun (WGS) entry which is preliminary data.</text>
</comment>
<gene>
    <name evidence="2" type="ORF">Taro_019594</name>
</gene>
<dbReference type="Proteomes" id="UP000652761">
    <property type="component" value="Unassembled WGS sequence"/>
</dbReference>
<protein>
    <submittedName>
        <fullName evidence="2">Uncharacterized protein</fullName>
    </submittedName>
</protein>
<keyword evidence="1" id="KW-0812">Transmembrane</keyword>
<name>A0A843UX82_COLES</name>
<accession>A0A843UX82</accession>
<reference evidence="2" key="1">
    <citation type="submission" date="2017-07" db="EMBL/GenBank/DDBJ databases">
        <title>Taro Niue Genome Assembly and Annotation.</title>
        <authorList>
            <person name="Atibalentja N."/>
            <person name="Keating K."/>
            <person name="Fields C.J."/>
        </authorList>
    </citation>
    <scope>NUCLEOTIDE SEQUENCE</scope>
    <source>
        <strain evidence="2">Niue_2</strain>
        <tissue evidence="2">Leaf</tissue>
    </source>
</reference>
<dbReference type="EMBL" id="NMUH01000949">
    <property type="protein sequence ID" value="MQL87057.1"/>
    <property type="molecule type" value="Genomic_DNA"/>
</dbReference>
<evidence type="ECO:0000313" key="3">
    <source>
        <dbReference type="Proteomes" id="UP000652761"/>
    </source>
</evidence>
<keyword evidence="3" id="KW-1185">Reference proteome</keyword>
<dbReference type="AlphaFoldDB" id="A0A843UX82"/>
<evidence type="ECO:0000256" key="1">
    <source>
        <dbReference type="SAM" id="Phobius"/>
    </source>
</evidence>